<gene>
    <name evidence="1" type="ORF">Afil01_35820</name>
</gene>
<sequence>MVVARFGNGYRVGMVSSAHSGLTVRPSARLVPWLRAWRTGLVPYDAVVDAVTEELGAGDIEHVVADLPGSWHPVPLGEASTLFARTHPDDIRLVLPVPGDPRGLPVKGPFTGAALTTGEAVIAGSSGLVPEITEHVSGSGDRWESVTWRVYPMGDIAAGHQPTPGEAEAELSEALHTATGRLVALDVARWRPELGVALSQLRRSEHGMDLPPGYDQRARRLYARAGVLERVLAIAETDAPGGAVNAHEAAERDAALRPLATACRQALMAACNARVG</sequence>
<protein>
    <submittedName>
        <fullName evidence="1">Uncharacterized protein</fullName>
    </submittedName>
</protein>
<dbReference type="EMBL" id="BSTX01000002">
    <property type="protein sequence ID" value="GLZ78775.1"/>
    <property type="molecule type" value="Genomic_DNA"/>
</dbReference>
<accession>A0A9W6SKP6</accession>
<reference evidence="1" key="1">
    <citation type="submission" date="2023-03" db="EMBL/GenBank/DDBJ databases">
        <title>Actinorhabdospora filicis NBRC 111898.</title>
        <authorList>
            <person name="Ichikawa N."/>
            <person name="Sato H."/>
            <person name="Tonouchi N."/>
        </authorList>
    </citation>
    <scope>NUCLEOTIDE SEQUENCE</scope>
    <source>
        <strain evidence="1">NBRC 111898</strain>
    </source>
</reference>
<proteinExistence type="predicted"/>
<comment type="caution">
    <text evidence="1">The sequence shown here is derived from an EMBL/GenBank/DDBJ whole genome shotgun (WGS) entry which is preliminary data.</text>
</comment>
<dbReference type="AlphaFoldDB" id="A0A9W6SKP6"/>
<dbReference type="Proteomes" id="UP001165079">
    <property type="component" value="Unassembled WGS sequence"/>
</dbReference>
<name>A0A9W6SKP6_9ACTN</name>
<keyword evidence="2" id="KW-1185">Reference proteome</keyword>
<evidence type="ECO:0000313" key="2">
    <source>
        <dbReference type="Proteomes" id="UP001165079"/>
    </source>
</evidence>
<organism evidence="1 2">
    <name type="scientific">Actinorhabdospora filicis</name>
    <dbReference type="NCBI Taxonomy" id="1785913"/>
    <lineage>
        <taxon>Bacteria</taxon>
        <taxon>Bacillati</taxon>
        <taxon>Actinomycetota</taxon>
        <taxon>Actinomycetes</taxon>
        <taxon>Micromonosporales</taxon>
        <taxon>Micromonosporaceae</taxon>
        <taxon>Actinorhabdospora</taxon>
    </lineage>
</organism>
<evidence type="ECO:0000313" key="1">
    <source>
        <dbReference type="EMBL" id="GLZ78775.1"/>
    </source>
</evidence>